<evidence type="ECO:0000256" key="7">
    <source>
        <dbReference type="SAM" id="Phobius"/>
    </source>
</evidence>
<reference evidence="10" key="1">
    <citation type="journal article" date="2017" name="Nat. Microbiol.">
        <title>Global analysis of biosynthetic gene clusters reveals vast potential of secondary metabolite production in Penicillium species.</title>
        <authorList>
            <person name="Nielsen J.C."/>
            <person name="Grijseels S."/>
            <person name="Prigent S."/>
            <person name="Ji B."/>
            <person name="Dainat J."/>
            <person name="Nielsen K.F."/>
            <person name="Frisvad J.C."/>
            <person name="Workman M."/>
            <person name="Nielsen J."/>
        </authorList>
    </citation>
    <scope>NUCLEOTIDE SEQUENCE [LARGE SCALE GENOMIC DNA]</scope>
    <source>
        <strain evidence="10">IBT 29525</strain>
    </source>
</reference>
<feature type="transmembrane region" description="Helical" evidence="7">
    <location>
        <begin position="284"/>
        <end position="304"/>
    </location>
</feature>
<proteinExistence type="inferred from homology"/>
<feature type="domain" description="Major facilitator superfamily (MFS) profile" evidence="8">
    <location>
        <begin position="58"/>
        <end position="552"/>
    </location>
</feature>
<dbReference type="GO" id="GO:0022857">
    <property type="term" value="F:transmembrane transporter activity"/>
    <property type="evidence" value="ECO:0007669"/>
    <property type="project" value="InterPro"/>
</dbReference>
<dbReference type="InterPro" id="IPR036259">
    <property type="entry name" value="MFS_trans_sf"/>
</dbReference>
<accession>A0A1V6R3X0</accession>
<keyword evidence="5 7" id="KW-1133">Transmembrane helix</keyword>
<evidence type="ECO:0000256" key="3">
    <source>
        <dbReference type="ARBA" id="ARBA00022448"/>
    </source>
</evidence>
<keyword evidence="3" id="KW-0813">Transport</keyword>
<keyword evidence="10" id="KW-1185">Reference proteome</keyword>
<dbReference type="SUPFAM" id="SSF103473">
    <property type="entry name" value="MFS general substrate transporter"/>
    <property type="match status" value="1"/>
</dbReference>
<comment type="caution">
    <text evidence="9">The sequence shown here is derived from an EMBL/GenBank/DDBJ whole genome shotgun (WGS) entry which is preliminary data.</text>
</comment>
<dbReference type="Proteomes" id="UP000191612">
    <property type="component" value="Unassembled WGS sequence"/>
</dbReference>
<feature type="transmembrane region" description="Helical" evidence="7">
    <location>
        <begin position="529"/>
        <end position="547"/>
    </location>
</feature>
<dbReference type="PANTHER" id="PTHR23501">
    <property type="entry name" value="MAJOR FACILITATOR SUPERFAMILY"/>
    <property type="match status" value="1"/>
</dbReference>
<dbReference type="AlphaFoldDB" id="A0A1V6R3X0"/>
<keyword evidence="4 7" id="KW-0812">Transmembrane</keyword>
<feature type="transmembrane region" description="Helical" evidence="7">
    <location>
        <begin position="148"/>
        <end position="167"/>
    </location>
</feature>
<comment type="subcellular location">
    <subcellularLocation>
        <location evidence="1">Membrane</location>
        <topology evidence="1">Multi-pass membrane protein</topology>
    </subcellularLocation>
</comment>
<evidence type="ECO:0000313" key="10">
    <source>
        <dbReference type="Proteomes" id="UP000191612"/>
    </source>
</evidence>
<evidence type="ECO:0000259" key="8">
    <source>
        <dbReference type="PROSITE" id="PS50850"/>
    </source>
</evidence>
<feature type="transmembrane region" description="Helical" evidence="7">
    <location>
        <begin position="123"/>
        <end position="142"/>
    </location>
</feature>
<feature type="transmembrane region" description="Helical" evidence="7">
    <location>
        <begin position="324"/>
        <end position="345"/>
    </location>
</feature>
<dbReference type="GO" id="GO:0005886">
    <property type="term" value="C:plasma membrane"/>
    <property type="evidence" value="ECO:0007669"/>
    <property type="project" value="TreeGrafter"/>
</dbReference>
<evidence type="ECO:0000256" key="2">
    <source>
        <dbReference type="ARBA" id="ARBA00007520"/>
    </source>
</evidence>
<dbReference type="CDD" id="cd17502">
    <property type="entry name" value="MFS_Azr1_MDR_like"/>
    <property type="match status" value="1"/>
</dbReference>
<dbReference type="PROSITE" id="PS50850">
    <property type="entry name" value="MFS"/>
    <property type="match status" value="1"/>
</dbReference>
<evidence type="ECO:0000256" key="5">
    <source>
        <dbReference type="ARBA" id="ARBA00022989"/>
    </source>
</evidence>
<feature type="transmembrane region" description="Helical" evidence="7">
    <location>
        <begin position="389"/>
        <end position="407"/>
    </location>
</feature>
<feature type="transmembrane region" description="Helical" evidence="7">
    <location>
        <begin position="179"/>
        <end position="200"/>
    </location>
</feature>
<dbReference type="EMBL" id="MDYO01000017">
    <property type="protein sequence ID" value="OQD96144.1"/>
    <property type="molecule type" value="Genomic_DNA"/>
</dbReference>
<dbReference type="FunFam" id="1.20.1250.20:FF:000429">
    <property type="entry name" value="MFS drug efflux transporter, putative"/>
    <property type="match status" value="1"/>
</dbReference>
<name>A0A1V6R3X0_9EURO</name>
<gene>
    <name evidence="9" type="ORF">PENSOL_c017G08067</name>
</gene>
<sequence>MTEHLKGDGGESGTQPVLAGAHTPSSIMSHLSTKHAGSSDMEEKEEVRAITGFKWILVTTAILSSHMLFALDNTIVANIQPAIVAQFNEADQISWLSVGFTLCSSATVLPWSKVYATYNAKWLYIGCVVLFMAGSALCGGAPNMNAMIVGRAMAGAGGSGMYFGVLTQLSVNTTVSERPFYIGLTAVSWGIGTVTGPAIGGAFAESAATWRWAFYINLVIGAAFAPVYFLLLPSFEPLPNATSKEKAMNIDWVGSVLFIGALTTLIMGIDFGGVEWKWGSGQSIALFVVSGVLFIMFGVQQTFFIFCNEQTRLFPIHFLKRRSLLLLFILNTSASSGLFIAVYYIPLFFQFTQGDTAVHTSLRLLPFVLVLIFTIIANGHMMSKFGYYIPWYFFGAAFELIAAVLMYRVKADTSASAIYGYTALMALGVGAYNQAGYSVVQAKVPKTEIPWALGFMMVSQLGGIVLALGMAGAIFVNKTTKGLLQLLPDANPADVTNSIAGTSSGFFNTLTRAQQTAALDIIVSAIDDVYVILIVAGALGVLLSVFLKVSTNYGRTATFTPIRHRLNASVDPIPISPPRNTITGLVAFEMEFIKQVQTAAIQTQETLTYFKRVGIQSQECGKQPNLPDILDRGCHQVPDDQLRYDEKFSHFIYNKSSANYQTYASLKNVRKIQTSTGIQGQPRSRSRISGLKLEYHNHPSPGIVEQWMHQLYDGFELSQDEDIQSLTIWLIPTSVMFRPLDFKSTSSQPLQHHQYQGDSEEKLTAISWILNLSSERVRAVISTNGSRRKVLILVPEQVPPFDQLRKLYFERKDDDDCRETIITAEVYFKNRAIVGLVFVYTSGKTASTGELDTEAHQTVHFTLDVRIVGLSIVATDHKLMGIEFEIERNEQPRYEKLRLSATLPNDLAHTVGYNRQEVWCKDDAFAKSCQRLLECDRVYKPPSGSRLVGIYMCCQEFYRVGALYEPDVSQET</sequence>
<evidence type="ECO:0000256" key="6">
    <source>
        <dbReference type="ARBA" id="ARBA00023136"/>
    </source>
</evidence>
<evidence type="ECO:0000313" key="9">
    <source>
        <dbReference type="EMBL" id="OQD96144.1"/>
    </source>
</evidence>
<evidence type="ECO:0000256" key="1">
    <source>
        <dbReference type="ARBA" id="ARBA00004141"/>
    </source>
</evidence>
<keyword evidence="6 7" id="KW-0472">Membrane</keyword>
<dbReference type="InterPro" id="IPR020846">
    <property type="entry name" value="MFS_dom"/>
</dbReference>
<dbReference type="PANTHER" id="PTHR23501:SF12">
    <property type="entry name" value="MAJOR FACILITATOR SUPERFAMILY (MFS) PROFILE DOMAIN-CONTAINING PROTEIN-RELATED"/>
    <property type="match status" value="1"/>
</dbReference>
<feature type="transmembrane region" description="Helical" evidence="7">
    <location>
        <begin position="357"/>
        <end position="377"/>
    </location>
</feature>
<comment type="similarity">
    <text evidence="2">Belongs to the major facilitator superfamily. TCR/Tet family.</text>
</comment>
<dbReference type="STRING" id="60172.A0A1V6R3X0"/>
<dbReference type="Pfam" id="PF07690">
    <property type="entry name" value="MFS_1"/>
    <property type="match status" value="1"/>
</dbReference>
<protein>
    <recommendedName>
        <fullName evidence="8">Major facilitator superfamily (MFS) profile domain-containing protein</fullName>
    </recommendedName>
</protein>
<feature type="transmembrane region" description="Helical" evidence="7">
    <location>
        <begin position="212"/>
        <end position="231"/>
    </location>
</feature>
<dbReference type="Gene3D" id="1.20.1250.20">
    <property type="entry name" value="MFS general substrate transporter like domains"/>
    <property type="match status" value="1"/>
</dbReference>
<feature type="transmembrane region" description="Helical" evidence="7">
    <location>
        <begin position="452"/>
        <end position="476"/>
    </location>
</feature>
<organism evidence="9 10">
    <name type="scientific">Penicillium solitum</name>
    <dbReference type="NCBI Taxonomy" id="60172"/>
    <lineage>
        <taxon>Eukaryota</taxon>
        <taxon>Fungi</taxon>
        <taxon>Dikarya</taxon>
        <taxon>Ascomycota</taxon>
        <taxon>Pezizomycotina</taxon>
        <taxon>Eurotiomycetes</taxon>
        <taxon>Eurotiomycetidae</taxon>
        <taxon>Eurotiales</taxon>
        <taxon>Aspergillaceae</taxon>
        <taxon>Penicillium</taxon>
    </lineage>
</organism>
<feature type="transmembrane region" description="Helical" evidence="7">
    <location>
        <begin position="252"/>
        <end position="272"/>
    </location>
</feature>
<dbReference type="InterPro" id="IPR011701">
    <property type="entry name" value="MFS"/>
</dbReference>
<evidence type="ECO:0000256" key="4">
    <source>
        <dbReference type="ARBA" id="ARBA00022692"/>
    </source>
</evidence>
<feature type="transmembrane region" description="Helical" evidence="7">
    <location>
        <begin position="419"/>
        <end position="440"/>
    </location>
</feature>